<comment type="caution">
    <text evidence="2">The sequence shown here is derived from an EMBL/GenBank/DDBJ whole genome shotgun (WGS) entry which is preliminary data.</text>
</comment>
<dbReference type="Pfam" id="PF03476">
    <property type="entry name" value="MOSC_N"/>
    <property type="match status" value="1"/>
</dbReference>
<accession>A0ABY1ZQF2</accession>
<reference evidence="2 3" key="1">
    <citation type="submission" date="2019-02" db="EMBL/GenBank/DDBJ databases">
        <title>Marinobacter halodurans sp. nov., a marine bacterium isolated from sea tidal flat.</title>
        <authorList>
            <person name="Yoo Y."/>
            <person name="Lee D.W."/>
            <person name="Kim B.S."/>
            <person name="Kim J.-J."/>
        </authorList>
    </citation>
    <scope>NUCLEOTIDE SEQUENCE [LARGE SCALE GENOMIC DNA]</scope>
    <source>
        <strain evidence="2 3">YJ-S3-2</strain>
    </source>
</reference>
<dbReference type="InterPro" id="IPR011037">
    <property type="entry name" value="Pyrv_Knase-like_insert_dom_sf"/>
</dbReference>
<name>A0ABY1ZQF2_9GAMM</name>
<evidence type="ECO:0000259" key="1">
    <source>
        <dbReference type="PROSITE" id="PS51340"/>
    </source>
</evidence>
<dbReference type="SUPFAM" id="SSF50800">
    <property type="entry name" value="PK beta-barrel domain-like"/>
    <property type="match status" value="1"/>
</dbReference>
<dbReference type="InterPro" id="IPR005302">
    <property type="entry name" value="MoCF_Sase_C"/>
</dbReference>
<evidence type="ECO:0000313" key="3">
    <source>
        <dbReference type="Proteomes" id="UP000313645"/>
    </source>
</evidence>
<dbReference type="Proteomes" id="UP000313645">
    <property type="component" value="Unassembled WGS sequence"/>
</dbReference>
<dbReference type="Pfam" id="PF03473">
    <property type="entry name" value="MOSC"/>
    <property type="match status" value="1"/>
</dbReference>
<feature type="domain" description="MOSC" evidence="1">
    <location>
        <begin position="86"/>
        <end position="262"/>
    </location>
</feature>
<dbReference type="SUPFAM" id="SSF141673">
    <property type="entry name" value="MOSC N-terminal domain-like"/>
    <property type="match status" value="1"/>
</dbReference>
<dbReference type="PANTHER" id="PTHR14237">
    <property type="entry name" value="MOLYBDOPTERIN COFACTOR SULFURASE MOSC"/>
    <property type="match status" value="1"/>
</dbReference>
<organism evidence="2 3">
    <name type="scientific">Marinobacter halodurans</name>
    <dbReference type="NCBI Taxonomy" id="2528979"/>
    <lineage>
        <taxon>Bacteria</taxon>
        <taxon>Pseudomonadati</taxon>
        <taxon>Pseudomonadota</taxon>
        <taxon>Gammaproteobacteria</taxon>
        <taxon>Pseudomonadales</taxon>
        <taxon>Marinobacteraceae</taxon>
        <taxon>Marinobacter</taxon>
    </lineage>
</organism>
<protein>
    <submittedName>
        <fullName evidence="2">MOSC domain-containing protein</fullName>
    </submittedName>
</protein>
<dbReference type="PROSITE" id="PS51340">
    <property type="entry name" value="MOSC"/>
    <property type="match status" value="1"/>
</dbReference>
<gene>
    <name evidence="2" type="ORF">EZI54_01710</name>
</gene>
<evidence type="ECO:0000313" key="2">
    <source>
        <dbReference type="EMBL" id="TBW59182.1"/>
    </source>
</evidence>
<sequence>MTVEQLFYYPVKSLHGVEVDAVTLDDFGPAGDRRWMLVDEDGRFVTQREQPRLAQVHAALRDGVLTLSIPGQEAPVPVMAGEDERRVLVWRDWVKARLAKPGPAELLSDWLGLRVALAYMPESSIRPVDRNYVSEERRVSFVDGFPFLITHTASLAALSERIGEPVDMRRFRPNIVVSGGDAFDEDGWAALHRDGLSLDLVKPCSRCLMTTVHPDEGVRSDSLQPLRELGRFRRTPDGVLFGVNAVHSGPATIRVGDTFEVALREDH</sequence>
<dbReference type="EMBL" id="SJDL01000002">
    <property type="protein sequence ID" value="TBW59182.1"/>
    <property type="molecule type" value="Genomic_DNA"/>
</dbReference>
<dbReference type="InterPro" id="IPR005303">
    <property type="entry name" value="MOCOS_middle"/>
</dbReference>
<proteinExistence type="predicted"/>
<dbReference type="PANTHER" id="PTHR14237:SF19">
    <property type="entry name" value="MITOCHONDRIAL AMIDOXIME REDUCING COMPONENT 1"/>
    <property type="match status" value="1"/>
</dbReference>
<keyword evidence="3" id="KW-1185">Reference proteome</keyword>